<keyword evidence="1" id="KW-0812">Transmembrane</keyword>
<accession>A0A8S5UE24</accession>
<organism evidence="2">
    <name type="scientific">Siphoviridae sp. ctGQT3</name>
    <dbReference type="NCBI Taxonomy" id="2825412"/>
    <lineage>
        <taxon>Viruses</taxon>
        <taxon>Duplodnaviria</taxon>
        <taxon>Heunggongvirae</taxon>
        <taxon>Uroviricota</taxon>
        <taxon>Caudoviricetes</taxon>
    </lineage>
</organism>
<reference evidence="2" key="1">
    <citation type="journal article" date="2021" name="Proc. Natl. Acad. Sci. U.S.A.">
        <title>A Catalog of Tens of Thousands of Viruses from Human Metagenomes Reveals Hidden Associations with Chronic Diseases.</title>
        <authorList>
            <person name="Tisza M.J."/>
            <person name="Buck C.B."/>
        </authorList>
    </citation>
    <scope>NUCLEOTIDE SEQUENCE</scope>
    <source>
        <strain evidence="2">CtGQT3</strain>
    </source>
</reference>
<evidence type="ECO:0000256" key="1">
    <source>
        <dbReference type="SAM" id="Phobius"/>
    </source>
</evidence>
<name>A0A8S5UE24_9CAUD</name>
<evidence type="ECO:0000313" key="2">
    <source>
        <dbReference type="EMBL" id="DAF92721.1"/>
    </source>
</evidence>
<sequence>MVKKISKYVLNVLTIVNALIIGIAPIWNINADKVTNTISVVIAVISTYLLGNKAVTKIKGE</sequence>
<evidence type="ECO:0008006" key="3">
    <source>
        <dbReference type="Google" id="ProtNLM"/>
    </source>
</evidence>
<keyword evidence="1" id="KW-1133">Transmembrane helix</keyword>
<feature type="transmembrane region" description="Helical" evidence="1">
    <location>
        <begin position="9"/>
        <end position="28"/>
    </location>
</feature>
<keyword evidence="1" id="KW-0472">Membrane</keyword>
<protein>
    <recommendedName>
        <fullName evidence="3">Holin</fullName>
    </recommendedName>
</protein>
<dbReference type="EMBL" id="BK016071">
    <property type="protein sequence ID" value="DAF92721.1"/>
    <property type="molecule type" value="Genomic_DNA"/>
</dbReference>
<feature type="transmembrane region" description="Helical" evidence="1">
    <location>
        <begin position="34"/>
        <end position="51"/>
    </location>
</feature>
<proteinExistence type="predicted"/>